<proteinExistence type="predicted"/>
<feature type="region of interest" description="Disordered" evidence="1">
    <location>
        <begin position="1"/>
        <end position="65"/>
    </location>
</feature>
<sequence>MSSRRPSSFSKSSNSSSSLSSPTTSPISRVPRTNSNGTPRRVTLVEPEKPTKHEQLSEEPCKSKRKKALKVVVDGVSIVAHLLCMCCVLSGEQRPKNGAYYAHYDEDECRGARKVQQSRGNTHPNMKQRVSVR</sequence>
<organism evidence="2 3">
    <name type="scientific">Pyronema omphalodes (strain CBS 100304)</name>
    <name type="common">Pyronema confluens</name>
    <dbReference type="NCBI Taxonomy" id="1076935"/>
    <lineage>
        <taxon>Eukaryota</taxon>
        <taxon>Fungi</taxon>
        <taxon>Dikarya</taxon>
        <taxon>Ascomycota</taxon>
        <taxon>Pezizomycotina</taxon>
        <taxon>Pezizomycetes</taxon>
        <taxon>Pezizales</taxon>
        <taxon>Pyronemataceae</taxon>
        <taxon>Pyronema</taxon>
    </lineage>
</organism>
<dbReference type="Proteomes" id="UP000018144">
    <property type="component" value="Unassembled WGS sequence"/>
</dbReference>
<reference evidence="2 3" key="1">
    <citation type="journal article" date="2013" name="PLoS Genet.">
        <title>The genome and development-dependent transcriptomes of Pyronema confluens: a window into fungal evolution.</title>
        <authorList>
            <person name="Traeger S."/>
            <person name="Altegoer F."/>
            <person name="Freitag M."/>
            <person name="Gabaldon T."/>
            <person name="Kempken F."/>
            <person name="Kumar A."/>
            <person name="Marcet-Houben M."/>
            <person name="Poggeler S."/>
            <person name="Stajich J.E."/>
            <person name="Nowrousian M."/>
        </authorList>
    </citation>
    <scope>NUCLEOTIDE SEQUENCE [LARGE SCALE GENOMIC DNA]</scope>
    <source>
        <strain evidence="3">CBS 100304</strain>
        <tissue evidence="2">Vegetative mycelium</tissue>
    </source>
</reference>
<dbReference type="OrthoDB" id="10503167at2759"/>
<evidence type="ECO:0000256" key="1">
    <source>
        <dbReference type="SAM" id="MobiDB-lite"/>
    </source>
</evidence>
<feature type="compositionally biased region" description="Polar residues" evidence="1">
    <location>
        <begin position="115"/>
        <end position="125"/>
    </location>
</feature>
<dbReference type="AlphaFoldDB" id="U4LAY5"/>
<evidence type="ECO:0000313" key="3">
    <source>
        <dbReference type="Proteomes" id="UP000018144"/>
    </source>
</evidence>
<dbReference type="EMBL" id="HF935349">
    <property type="protein sequence ID" value="CCX07324.1"/>
    <property type="molecule type" value="Genomic_DNA"/>
</dbReference>
<name>U4LAY5_PYROM</name>
<protein>
    <submittedName>
        <fullName evidence="2">Uncharacterized protein</fullName>
    </submittedName>
</protein>
<feature type="compositionally biased region" description="Low complexity" evidence="1">
    <location>
        <begin position="1"/>
        <end position="29"/>
    </location>
</feature>
<keyword evidence="3" id="KW-1185">Reference proteome</keyword>
<feature type="region of interest" description="Disordered" evidence="1">
    <location>
        <begin position="114"/>
        <end position="133"/>
    </location>
</feature>
<accession>U4LAY5</accession>
<evidence type="ECO:0000313" key="2">
    <source>
        <dbReference type="EMBL" id="CCX07324.1"/>
    </source>
</evidence>
<gene>
    <name evidence="2" type="ORF">PCON_06913</name>
</gene>
<feature type="compositionally biased region" description="Basic and acidic residues" evidence="1">
    <location>
        <begin position="46"/>
        <end position="62"/>
    </location>
</feature>